<comment type="caution">
    <text evidence="1">The sequence shown here is derived from an EMBL/GenBank/DDBJ whole genome shotgun (WGS) entry which is preliminary data.</text>
</comment>
<proteinExistence type="predicted"/>
<dbReference type="RefSeq" id="WP_122952590.1">
    <property type="nucleotide sequence ID" value="NZ_CP026363.1"/>
</dbReference>
<name>A0A3M8B8K7_9BACL</name>
<accession>A0A3M8B8K7</accession>
<gene>
    <name evidence="1" type="ORF">EB820_04610</name>
</gene>
<protein>
    <submittedName>
        <fullName evidence="1">Uncharacterized protein</fullName>
    </submittedName>
</protein>
<dbReference type="Proteomes" id="UP000276178">
    <property type="component" value="Unassembled WGS sequence"/>
</dbReference>
<dbReference type="OrthoDB" id="2474967at2"/>
<sequence>MKGVSHLSDLKKTVLCVLTGALTATSIMVAPFAGASAEKSASSVLAANAESAVPAPVAKGVQKLVRLLPELSSRKVVYGGDVDGPGVSGVKVSFVRAATGTAQGEDSAIFDRATGNLLQLDLVPAKMAKPAFPTDQQAKTRAQTFLTGLLAGNTYQAREVKKEEGKLTVRMVRKVNNVVFDDAYDSFVSFDDAYDSFVSFDAAGRLVGLRMFDGRLYETVNLAVLPSPQRVISAAQAVGKWKGQRPLELVYLLPEQEQNNQTAARLAYIVKDGVISQEHTGSALDAFSGKRLAAPVQQAQILNVTGTGEKWSAQTENEARNLLRILFKLESANLPLAVLDEKYDDGQERRFFIWGYFPESVADADKKYHIGSFPVGISQAQKHHIMLETDAKTGRLIRFVYKQADEQWSTAKTDKSRDRKGAEALLRRLVPSGSNQLRLADVGTDKYTTLVADPLIGGVPVYRIGQMKEEGMYTITANAWTGKVEEVIVQRPDNMVFPARAKAINEQGAMERLLQAMPLELTYIHQKDRQTGAMSWKLGYDLSFRQTRSHCFCGGDVKIDTTLYVDALTGQTVVKE</sequence>
<dbReference type="GeneID" id="82809788"/>
<reference evidence="1 2" key="1">
    <citation type="submission" date="2018-10" db="EMBL/GenBank/DDBJ databases">
        <title>Phylogenomics of Brevibacillus.</title>
        <authorList>
            <person name="Dunlap C."/>
        </authorList>
    </citation>
    <scope>NUCLEOTIDE SEQUENCE [LARGE SCALE GENOMIC DNA]</scope>
    <source>
        <strain evidence="1 2">NRRL NRS 1219</strain>
    </source>
</reference>
<organism evidence="1 2">
    <name type="scientific">Brevibacillus agri</name>
    <dbReference type="NCBI Taxonomy" id="51101"/>
    <lineage>
        <taxon>Bacteria</taxon>
        <taxon>Bacillati</taxon>
        <taxon>Bacillota</taxon>
        <taxon>Bacilli</taxon>
        <taxon>Bacillales</taxon>
        <taxon>Paenibacillaceae</taxon>
        <taxon>Brevibacillus</taxon>
    </lineage>
</organism>
<dbReference type="EMBL" id="RHHN01000013">
    <property type="protein sequence ID" value="RNB59327.1"/>
    <property type="molecule type" value="Genomic_DNA"/>
</dbReference>
<evidence type="ECO:0000313" key="2">
    <source>
        <dbReference type="Proteomes" id="UP000276178"/>
    </source>
</evidence>
<dbReference type="AlphaFoldDB" id="A0A3M8B8K7"/>
<evidence type="ECO:0000313" key="1">
    <source>
        <dbReference type="EMBL" id="RNB59327.1"/>
    </source>
</evidence>